<accession>A0AAD9KKZ1</accession>
<evidence type="ECO:0000313" key="3">
    <source>
        <dbReference type="Proteomes" id="UP001209878"/>
    </source>
</evidence>
<name>A0AAD9KKZ1_RIDPI</name>
<protein>
    <submittedName>
        <fullName evidence="2">Uncharacterized protein</fullName>
    </submittedName>
</protein>
<comment type="caution">
    <text evidence="2">The sequence shown here is derived from an EMBL/GenBank/DDBJ whole genome shotgun (WGS) entry which is preliminary data.</text>
</comment>
<dbReference type="EMBL" id="JAODUO010000879">
    <property type="protein sequence ID" value="KAK2173386.1"/>
    <property type="molecule type" value="Genomic_DNA"/>
</dbReference>
<feature type="compositionally biased region" description="Polar residues" evidence="1">
    <location>
        <begin position="38"/>
        <end position="48"/>
    </location>
</feature>
<organism evidence="2 3">
    <name type="scientific">Ridgeia piscesae</name>
    <name type="common">Tubeworm</name>
    <dbReference type="NCBI Taxonomy" id="27915"/>
    <lineage>
        <taxon>Eukaryota</taxon>
        <taxon>Metazoa</taxon>
        <taxon>Spiralia</taxon>
        <taxon>Lophotrochozoa</taxon>
        <taxon>Annelida</taxon>
        <taxon>Polychaeta</taxon>
        <taxon>Sedentaria</taxon>
        <taxon>Canalipalpata</taxon>
        <taxon>Sabellida</taxon>
        <taxon>Siboglinidae</taxon>
        <taxon>Ridgeia</taxon>
    </lineage>
</organism>
<keyword evidence="3" id="KW-1185">Reference proteome</keyword>
<feature type="compositionally biased region" description="Basic and acidic residues" evidence="1">
    <location>
        <begin position="7"/>
        <end position="20"/>
    </location>
</feature>
<reference evidence="2" key="1">
    <citation type="journal article" date="2023" name="Mol. Biol. Evol.">
        <title>Third-Generation Sequencing Reveals the Adaptive Role of the Epigenome in Three Deep-Sea Polychaetes.</title>
        <authorList>
            <person name="Perez M."/>
            <person name="Aroh O."/>
            <person name="Sun Y."/>
            <person name="Lan Y."/>
            <person name="Juniper S.K."/>
            <person name="Young C.R."/>
            <person name="Angers B."/>
            <person name="Qian P.Y."/>
        </authorList>
    </citation>
    <scope>NUCLEOTIDE SEQUENCE</scope>
    <source>
        <strain evidence="2">R07B-5</strain>
    </source>
</reference>
<gene>
    <name evidence="2" type="ORF">NP493_879g00035</name>
</gene>
<dbReference type="AlphaFoldDB" id="A0AAD9KKZ1"/>
<proteinExistence type="predicted"/>
<evidence type="ECO:0000313" key="2">
    <source>
        <dbReference type="EMBL" id="KAK2173386.1"/>
    </source>
</evidence>
<dbReference type="Proteomes" id="UP001209878">
    <property type="component" value="Unassembled WGS sequence"/>
</dbReference>
<evidence type="ECO:0000256" key="1">
    <source>
        <dbReference type="SAM" id="MobiDB-lite"/>
    </source>
</evidence>
<sequence>MSQSRRSRAESLRRGGRVDRSLGSAGRGSGGSTTRSSVAQPRRSSAESPRNDGRRRPFRGPRPVDCTSLLLVDQWLRSCVCSPSRSVCHLGVLHLAGPGPGWSKTRY</sequence>
<feature type="region of interest" description="Disordered" evidence="1">
    <location>
        <begin position="1"/>
        <end position="64"/>
    </location>
</feature>